<feature type="domain" description="MaoC-like" evidence="1">
    <location>
        <begin position="21"/>
        <end position="115"/>
    </location>
</feature>
<organism evidence="2 3">
    <name type="scientific">Furfurilactobacillus milii</name>
    <dbReference type="NCBI Taxonomy" id="2888272"/>
    <lineage>
        <taxon>Bacteria</taxon>
        <taxon>Bacillati</taxon>
        <taxon>Bacillota</taxon>
        <taxon>Bacilli</taxon>
        <taxon>Lactobacillales</taxon>
        <taxon>Lactobacillaceae</taxon>
        <taxon>Furfurilactobacillus</taxon>
    </lineage>
</organism>
<sequence>MSEYKIIYDDELKVGMTGEFSKRVTKQDVEKFAEVTGDYNPMHMDDEFAAKTQFHGRIAHGMISAGMISACLGTKMPGPGAIYLGQTLRFDRPVHFDDVLVVKAEVTKIVEKPHFKIATISTIVTNQDGEIVTEGEATIMPAKREEL</sequence>
<evidence type="ECO:0000259" key="1">
    <source>
        <dbReference type="Pfam" id="PF01575"/>
    </source>
</evidence>
<dbReference type="PANTHER" id="PTHR43437:SF3">
    <property type="entry name" value="HYDROXYACYL-THIOESTER DEHYDRATASE TYPE 2, MITOCHONDRIAL"/>
    <property type="match status" value="1"/>
</dbReference>
<protein>
    <submittedName>
        <fullName evidence="2">MaoC family dehydratase</fullName>
    </submittedName>
</protein>
<dbReference type="EMBL" id="JANDJP010000001">
    <property type="protein sequence ID" value="MDF9912711.1"/>
    <property type="molecule type" value="Genomic_DNA"/>
</dbReference>
<evidence type="ECO:0000313" key="3">
    <source>
        <dbReference type="Proteomes" id="UP001152867"/>
    </source>
</evidence>
<accession>A0ABT6D6P3</accession>
<evidence type="ECO:0000313" key="2">
    <source>
        <dbReference type="EMBL" id="MDF9912711.1"/>
    </source>
</evidence>
<dbReference type="Proteomes" id="UP001152867">
    <property type="component" value="Unassembled WGS sequence"/>
</dbReference>
<name>A0ABT6D6P3_9LACO</name>
<dbReference type="InterPro" id="IPR050965">
    <property type="entry name" value="UPF0336/Enoyl-CoA_hydratase"/>
</dbReference>
<dbReference type="Gene3D" id="3.10.129.10">
    <property type="entry name" value="Hotdog Thioesterase"/>
    <property type="match status" value="1"/>
</dbReference>
<dbReference type="PANTHER" id="PTHR43437">
    <property type="entry name" value="HYDROXYACYL-THIOESTER DEHYDRATASE TYPE 2, MITOCHONDRIAL-RELATED"/>
    <property type="match status" value="1"/>
</dbReference>
<gene>
    <name evidence="2" type="ORF">NNA32_00455</name>
</gene>
<comment type="caution">
    <text evidence="2">The sequence shown here is derived from an EMBL/GenBank/DDBJ whole genome shotgun (WGS) entry which is preliminary data.</text>
</comment>
<dbReference type="InterPro" id="IPR003965">
    <property type="entry name" value="Fatty_acid_synthase"/>
</dbReference>
<dbReference type="InterPro" id="IPR029069">
    <property type="entry name" value="HotDog_dom_sf"/>
</dbReference>
<reference evidence="2" key="1">
    <citation type="submission" date="2022-06" db="EMBL/GenBank/DDBJ databases">
        <title>Antifungal cultures and metabolites of lactic acid bacteria for use in dairy fermentations.</title>
        <authorList>
            <person name="Zhao Z."/>
            <person name="Gaenzle M."/>
        </authorList>
    </citation>
    <scope>NUCLEOTIDE SEQUENCE</scope>
    <source>
        <strain evidence="2">FUA3126</strain>
    </source>
</reference>
<dbReference type="RefSeq" id="WP_178942320.1">
    <property type="nucleotide sequence ID" value="NZ_JAIWJF010000003.1"/>
</dbReference>
<dbReference type="Pfam" id="PF01575">
    <property type="entry name" value="MaoC_dehydratas"/>
    <property type="match status" value="1"/>
</dbReference>
<dbReference type="PRINTS" id="PR01483">
    <property type="entry name" value="FASYNTHASE"/>
</dbReference>
<keyword evidence="3" id="KW-1185">Reference proteome</keyword>
<dbReference type="CDD" id="cd03449">
    <property type="entry name" value="R_hydratase"/>
    <property type="match status" value="1"/>
</dbReference>
<dbReference type="SUPFAM" id="SSF54637">
    <property type="entry name" value="Thioesterase/thiol ester dehydrase-isomerase"/>
    <property type="match status" value="1"/>
</dbReference>
<dbReference type="InterPro" id="IPR002539">
    <property type="entry name" value="MaoC-like_dom"/>
</dbReference>
<proteinExistence type="predicted"/>